<evidence type="ECO:0000313" key="2">
    <source>
        <dbReference type="Proteomes" id="UP001062846"/>
    </source>
</evidence>
<reference evidence="1" key="1">
    <citation type="submission" date="2022-02" db="EMBL/GenBank/DDBJ databases">
        <title>Plant Genome Project.</title>
        <authorList>
            <person name="Zhang R.-G."/>
        </authorList>
    </citation>
    <scope>NUCLEOTIDE SEQUENCE</scope>
    <source>
        <strain evidence="1">AT1</strain>
    </source>
</reference>
<accession>A0ACC0PU24</accession>
<proteinExistence type="predicted"/>
<organism evidence="1 2">
    <name type="scientific">Rhododendron molle</name>
    <name type="common">Chinese azalea</name>
    <name type="synonym">Azalea mollis</name>
    <dbReference type="NCBI Taxonomy" id="49168"/>
    <lineage>
        <taxon>Eukaryota</taxon>
        <taxon>Viridiplantae</taxon>
        <taxon>Streptophyta</taxon>
        <taxon>Embryophyta</taxon>
        <taxon>Tracheophyta</taxon>
        <taxon>Spermatophyta</taxon>
        <taxon>Magnoliopsida</taxon>
        <taxon>eudicotyledons</taxon>
        <taxon>Gunneridae</taxon>
        <taxon>Pentapetalae</taxon>
        <taxon>asterids</taxon>
        <taxon>Ericales</taxon>
        <taxon>Ericaceae</taxon>
        <taxon>Ericoideae</taxon>
        <taxon>Rhodoreae</taxon>
        <taxon>Rhododendron</taxon>
    </lineage>
</organism>
<gene>
    <name evidence="1" type="ORF">RHMOL_Rhmol02G0217400</name>
</gene>
<protein>
    <submittedName>
        <fullName evidence="1">Uncharacterized protein</fullName>
    </submittedName>
</protein>
<keyword evidence="2" id="KW-1185">Reference proteome</keyword>
<dbReference type="EMBL" id="CM046389">
    <property type="protein sequence ID" value="KAI8568656.1"/>
    <property type="molecule type" value="Genomic_DNA"/>
</dbReference>
<evidence type="ECO:0000313" key="1">
    <source>
        <dbReference type="EMBL" id="KAI8568656.1"/>
    </source>
</evidence>
<dbReference type="Proteomes" id="UP001062846">
    <property type="component" value="Chromosome 2"/>
</dbReference>
<name>A0ACC0PU24_RHOML</name>
<comment type="caution">
    <text evidence="1">The sequence shown here is derived from an EMBL/GenBank/DDBJ whole genome shotgun (WGS) entry which is preliminary data.</text>
</comment>
<sequence length="68" mass="8134">MNNPQPENLSLCAEIQCKAYVKMFPHHYTTLNAKSLRYMQITLMVSSRFSLSRFRVYINENFRFVLQL</sequence>